<evidence type="ECO:0008006" key="3">
    <source>
        <dbReference type="Google" id="ProtNLM"/>
    </source>
</evidence>
<reference evidence="1 2" key="1">
    <citation type="submission" date="2014-07" db="EMBL/GenBank/DDBJ databases">
        <title>Methanogenic archaea and the global carbon cycle.</title>
        <authorList>
            <person name="Henriksen J.R."/>
            <person name="Luke J."/>
            <person name="Reinhart S."/>
            <person name="Benedict M.N."/>
            <person name="Youngblut N.D."/>
            <person name="Metcalf M.E."/>
            <person name="Whitaker R.J."/>
            <person name="Metcalf W.W."/>
        </authorList>
    </citation>
    <scope>NUCLEOTIDE SEQUENCE [LARGE SCALE GENOMIC DNA]</scope>
    <source>
        <strain evidence="1 2">S-6</strain>
    </source>
</reference>
<dbReference type="RefSeq" id="WP_048046295.1">
    <property type="nucleotide sequence ID" value="NZ_CP009512.1"/>
</dbReference>
<name>A0A0E3RDG6_METMZ</name>
<sequence>MGILTVYDTISQGETNFHEKSVSSGLTLLVVDLNWGDSTDSLRLKVYTPSGALLGTYYDSADGITDGRIHLYIQNPNGIEAGTWKYEVYGYRVTGTEDYTI</sequence>
<dbReference type="Gene3D" id="2.60.120.380">
    <property type="match status" value="1"/>
</dbReference>
<dbReference type="PATRIC" id="fig|213585.10.peg.409"/>
<dbReference type="EMBL" id="CP009512">
    <property type="protein sequence ID" value="AKB63527.1"/>
    <property type="molecule type" value="Genomic_DNA"/>
</dbReference>
<dbReference type="Proteomes" id="UP000033097">
    <property type="component" value="Chromosome"/>
</dbReference>
<evidence type="ECO:0000313" key="1">
    <source>
        <dbReference type="EMBL" id="AKB63527.1"/>
    </source>
</evidence>
<proteinExistence type="predicted"/>
<protein>
    <recommendedName>
        <fullName evidence="3">Peptidase C-terminal archaeal/bacterial domain-containing protein</fullName>
    </recommendedName>
</protein>
<evidence type="ECO:0000313" key="2">
    <source>
        <dbReference type="Proteomes" id="UP000033097"/>
    </source>
</evidence>
<gene>
    <name evidence="1" type="ORF">MSMAS_0331</name>
</gene>
<organism evidence="1 2">
    <name type="scientific">Methanosarcina mazei S-6</name>
    <dbReference type="NCBI Taxonomy" id="213585"/>
    <lineage>
        <taxon>Archaea</taxon>
        <taxon>Methanobacteriati</taxon>
        <taxon>Methanobacteriota</taxon>
        <taxon>Stenosarchaea group</taxon>
        <taxon>Methanomicrobia</taxon>
        <taxon>Methanosarcinales</taxon>
        <taxon>Methanosarcinaceae</taxon>
        <taxon>Methanosarcina</taxon>
    </lineage>
</organism>
<dbReference type="GeneID" id="24837926"/>
<dbReference type="HOGENOM" id="CLU_145177_1_0_2"/>
<accession>A0A0E3RDG6</accession>
<dbReference type="KEGG" id="mmj:MSMAS_0331"/>
<dbReference type="AlphaFoldDB" id="A0A0E3RDG6"/>